<dbReference type="InterPro" id="IPR023393">
    <property type="entry name" value="START-like_dom_sf"/>
</dbReference>
<name>A0A418ZQV7_9RHOB</name>
<organism evidence="1 2">
    <name type="scientific">Paracoccus aestuarii</name>
    <dbReference type="NCBI Taxonomy" id="453842"/>
    <lineage>
        <taxon>Bacteria</taxon>
        <taxon>Pseudomonadati</taxon>
        <taxon>Pseudomonadota</taxon>
        <taxon>Alphaproteobacteria</taxon>
        <taxon>Rhodobacterales</taxon>
        <taxon>Paracoccaceae</taxon>
        <taxon>Paracoccus</taxon>
    </lineage>
</organism>
<dbReference type="CDD" id="cd07812">
    <property type="entry name" value="SRPBCC"/>
    <property type="match status" value="1"/>
</dbReference>
<dbReference type="Gene3D" id="3.30.530.20">
    <property type="match status" value="1"/>
</dbReference>
<dbReference type="AlphaFoldDB" id="A0A418ZQV7"/>
<dbReference type="OrthoDB" id="7860307at2"/>
<dbReference type="EMBL" id="QZEV01000130">
    <property type="protein sequence ID" value="RJK97421.1"/>
    <property type="molecule type" value="Genomic_DNA"/>
</dbReference>
<keyword evidence="2" id="KW-1185">Reference proteome</keyword>
<comment type="caution">
    <text evidence="1">The sequence shown here is derived from an EMBL/GenBank/DDBJ whole genome shotgun (WGS) entry which is preliminary data.</text>
</comment>
<gene>
    <name evidence="1" type="ORF">D3P06_16495</name>
</gene>
<protein>
    <submittedName>
        <fullName evidence="1">SRPBCC family protein</fullName>
    </submittedName>
</protein>
<accession>A0A418ZQV7</accession>
<evidence type="ECO:0000313" key="2">
    <source>
        <dbReference type="Proteomes" id="UP000285530"/>
    </source>
</evidence>
<sequence>MNFSAGYDTELPAERLFDTLTDFDALERMLIGRGAVVQRIDPSTEPGTGMGWNIGFDWRGKARRLRLAVTRFDPPEQLSMAGRSDALDLTVTATTVALSRERSRVIFETEIKPRNVKARLMLQTAKLGKAQMDRRYQRRIEEFVQHMTARA</sequence>
<reference evidence="1 2" key="1">
    <citation type="submission" date="2018-09" db="EMBL/GenBank/DDBJ databases">
        <title>Paracoccus onubensis nov. sp. a moderate halophilic bacterium isolated from Gruta de las Maravillas (Aracena, Spain).</title>
        <authorList>
            <person name="Jurado V."/>
            <person name="Gutierrez-Patricio S."/>
            <person name="Gonzalez-Pimentel J.L."/>
            <person name="Laiz L."/>
            <person name="Saiz-Jimenez C."/>
        </authorList>
    </citation>
    <scope>NUCLEOTIDE SEQUENCE [LARGE SCALE GENOMIC DNA]</scope>
    <source>
        <strain evidence="1 2">DSM 19484</strain>
    </source>
</reference>
<dbReference type="SUPFAM" id="SSF55961">
    <property type="entry name" value="Bet v1-like"/>
    <property type="match status" value="1"/>
</dbReference>
<dbReference type="Proteomes" id="UP000285530">
    <property type="component" value="Unassembled WGS sequence"/>
</dbReference>
<proteinExistence type="predicted"/>
<evidence type="ECO:0000313" key="1">
    <source>
        <dbReference type="EMBL" id="RJK97421.1"/>
    </source>
</evidence>